<dbReference type="PANTHER" id="PTHR32479">
    <property type="entry name" value="GLYCOLATE OXIDASE IRON-SULFUR SUBUNIT"/>
    <property type="match status" value="1"/>
</dbReference>
<dbReference type="InterPro" id="IPR012257">
    <property type="entry name" value="Glc_ox_4Fe-4S"/>
</dbReference>
<dbReference type="GO" id="GO:0051539">
    <property type="term" value="F:4 iron, 4 sulfur cluster binding"/>
    <property type="evidence" value="ECO:0007669"/>
    <property type="project" value="UniProtKB-KW"/>
</dbReference>
<dbReference type="SUPFAM" id="SSF46548">
    <property type="entry name" value="alpha-helical ferredoxin"/>
    <property type="match status" value="1"/>
</dbReference>
<keyword evidence="2" id="KW-0479">Metal-binding</keyword>
<dbReference type="Pfam" id="PF02754">
    <property type="entry name" value="CCG"/>
    <property type="match status" value="2"/>
</dbReference>
<dbReference type="PROSITE" id="PS51379">
    <property type="entry name" value="4FE4S_FER_2"/>
    <property type="match status" value="1"/>
</dbReference>
<keyword evidence="7" id="KW-0560">Oxidoreductase</keyword>
<dbReference type="InterPro" id="IPR017900">
    <property type="entry name" value="4Fe4S_Fe_S_CS"/>
</dbReference>
<dbReference type="PANTHER" id="PTHR32479:SF17">
    <property type="entry name" value="GLYCOLATE OXIDASE IRON-SULFUR SUBUNIT"/>
    <property type="match status" value="1"/>
</dbReference>
<dbReference type="PIRSF" id="PIRSF000139">
    <property type="entry name" value="Glc_ox_4Fe-4S"/>
    <property type="match status" value="1"/>
</dbReference>
<name>A0A3B1AAM0_9ZZZZ</name>
<evidence type="ECO:0000256" key="1">
    <source>
        <dbReference type="ARBA" id="ARBA00022485"/>
    </source>
</evidence>
<evidence type="ECO:0000259" key="6">
    <source>
        <dbReference type="PROSITE" id="PS51379"/>
    </source>
</evidence>
<dbReference type="EMBL" id="UOFP01000295">
    <property type="protein sequence ID" value="VAW89866.1"/>
    <property type="molecule type" value="Genomic_DNA"/>
</dbReference>
<keyword evidence="5" id="KW-0411">Iron-sulfur</keyword>
<evidence type="ECO:0000313" key="7">
    <source>
        <dbReference type="EMBL" id="VAW89866.1"/>
    </source>
</evidence>
<keyword evidence="1" id="KW-0004">4Fe-4S</keyword>
<dbReference type="GO" id="GO:0046872">
    <property type="term" value="F:metal ion binding"/>
    <property type="evidence" value="ECO:0007669"/>
    <property type="project" value="UniProtKB-KW"/>
</dbReference>
<keyword evidence="3" id="KW-0677">Repeat</keyword>
<proteinExistence type="predicted"/>
<dbReference type="Gene3D" id="1.10.1060.10">
    <property type="entry name" value="Alpha-helical ferredoxin"/>
    <property type="match status" value="1"/>
</dbReference>
<feature type="domain" description="4Fe-4S ferredoxin-type" evidence="6">
    <location>
        <begin position="35"/>
        <end position="66"/>
    </location>
</feature>
<dbReference type="Pfam" id="PF13183">
    <property type="entry name" value="Fer4_8"/>
    <property type="match status" value="1"/>
</dbReference>
<feature type="non-terminal residue" evidence="7">
    <location>
        <position position="1"/>
    </location>
</feature>
<evidence type="ECO:0000256" key="3">
    <source>
        <dbReference type="ARBA" id="ARBA00022737"/>
    </source>
</evidence>
<dbReference type="EC" id="1.1.99.14" evidence="7"/>
<evidence type="ECO:0000256" key="5">
    <source>
        <dbReference type="ARBA" id="ARBA00023014"/>
    </source>
</evidence>
<reference evidence="7" key="1">
    <citation type="submission" date="2018-06" db="EMBL/GenBank/DDBJ databases">
        <authorList>
            <person name="Zhirakovskaya E."/>
        </authorList>
    </citation>
    <scope>NUCLEOTIDE SEQUENCE</scope>
</reference>
<sequence length="391" mass="43262">PHCPTYATHHNETESPRGRIALMQALLRDNLPLNEQLTQHLDSCLNCRACEAACPSGVKYGELIDGVRARQWAQEEQPNRGKIKLLEITASRKKLRYSAKLIRLTQLSGTYKLFSKGIEHLTKAPPDINTLLPEPLPARKNWADQYPAINEERGHVALFTGCIADICDQQTLRDAITLLTHTGFRVTIPAQQACCGALHHHAGDTAHSQPLAEANIDAFADESIEQIIHCATGCGAHLMEYNQQLNTPQADKFSLKVNEISGFLLKNGINNLKFKTLKTSVSVHLPCTQRNVLKQATIPFELLKLIPELKIEPLAGNHLCCGAAGSYMLEQPKMAQQLRQAKLDSLQRSQHSILVSSNIGCAMYLAAGLRQQGQAIEVIHPISLLTRQLIH</sequence>
<evidence type="ECO:0000256" key="4">
    <source>
        <dbReference type="ARBA" id="ARBA00023004"/>
    </source>
</evidence>
<accession>A0A3B1AAM0</accession>
<dbReference type="InterPro" id="IPR004017">
    <property type="entry name" value="Cys_rich_dom"/>
</dbReference>
<dbReference type="InterPro" id="IPR009051">
    <property type="entry name" value="Helical_ferredxn"/>
</dbReference>
<dbReference type="InterPro" id="IPR017896">
    <property type="entry name" value="4Fe4S_Fe-S-bd"/>
</dbReference>
<dbReference type="GO" id="GO:0019154">
    <property type="term" value="F:glycolate dehydrogenase activity"/>
    <property type="evidence" value="ECO:0007669"/>
    <property type="project" value="UniProtKB-EC"/>
</dbReference>
<dbReference type="AlphaFoldDB" id="A0A3B1AAM0"/>
<keyword evidence="4" id="KW-0408">Iron</keyword>
<protein>
    <submittedName>
        <fullName evidence="7">Glycolate dehydrogenase, iron-sulfur subunit GlcF</fullName>
        <ecNumber evidence="7">1.1.99.14</ecNumber>
    </submittedName>
</protein>
<gene>
    <name evidence="7" type="ORF">MNBD_GAMMA18-772</name>
</gene>
<organism evidence="7">
    <name type="scientific">hydrothermal vent metagenome</name>
    <dbReference type="NCBI Taxonomy" id="652676"/>
    <lineage>
        <taxon>unclassified sequences</taxon>
        <taxon>metagenomes</taxon>
        <taxon>ecological metagenomes</taxon>
    </lineage>
</organism>
<dbReference type="PROSITE" id="PS00198">
    <property type="entry name" value="4FE4S_FER_1"/>
    <property type="match status" value="1"/>
</dbReference>
<evidence type="ECO:0000256" key="2">
    <source>
        <dbReference type="ARBA" id="ARBA00022723"/>
    </source>
</evidence>